<keyword evidence="1" id="KW-0472">Membrane</keyword>
<dbReference type="EMBL" id="LAZR01055454">
    <property type="protein sequence ID" value="KKK76332.1"/>
    <property type="molecule type" value="Genomic_DNA"/>
</dbReference>
<comment type="caution">
    <text evidence="2">The sequence shown here is derived from an EMBL/GenBank/DDBJ whole genome shotgun (WGS) entry which is preliminary data.</text>
</comment>
<accession>A0A0F8Y4J0</accession>
<protein>
    <submittedName>
        <fullName evidence="2">Uncharacterized protein</fullName>
    </submittedName>
</protein>
<dbReference type="AlphaFoldDB" id="A0A0F8Y4J0"/>
<proteinExistence type="predicted"/>
<gene>
    <name evidence="2" type="ORF">LCGC14_2864750</name>
</gene>
<organism evidence="2">
    <name type="scientific">marine sediment metagenome</name>
    <dbReference type="NCBI Taxonomy" id="412755"/>
    <lineage>
        <taxon>unclassified sequences</taxon>
        <taxon>metagenomes</taxon>
        <taxon>ecological metagenomes</taxon>
    </lineage>
</organism>
<feature type="transmembrane region" description="Helical" evidence="1">
    <location>
        <begin position="182"/>
        <end position="200"/>
    </location>
</feature>
<feature type="transmembrane region" description="Helical" evidence="1">
    <location>
        <begin position="157"/>
        <end position="176"/>
    </location>
</feature>
<keyword evidence="1" id="KW-0812">Transmembrane</keyword>
<reference evidence="2" key="1">
    <citation type="journal article" date="2015" name="Nature">
        <title>Complex archaea that bridge the gap between prokaryotes and eukaryotes.</title>
        <authorList>
            <person name="Spang A."/>
            <person name="Saw J.H."/>
            <person name="Jorgensen S.L."/>
            <person name="Zaremba-Niedzwiedzka K."/>
            <person name="Martijn J."/>
            <person name="Lind A.E."/>
            <person name="van Eijk R."/>
            <person name="Schleper C."/>
            <person name="Guy L."/>
            <person name="Ettema T.J."/>
        </authorList>
    </citation>
    <scope>NUCLEOTIDE SEQUENCE</scope>
</reference>
<feature type="transmembrane region" description="Helical" evidence="1">
    <location>
        <begin position="128"/>
        <end position="145"/>
    </location>
</feature>
<keyword evidence="1" id="KW-1133">Transmembrane helix</keyword>
<evidence type="ECO:0000256" key="1">
    <source>
        <dbReference type="SAM" id="Phobius"/>
    </source>
</evidence>
<feature type="non-terminal residue" evidence="2">
    <location>
        <position position="1"/>
    </location>
</feature>
<name>A0A0F8Y4J0_9ZZZZ</name>
<evidence type="ECO:0000313" key="2">
    <source>
        <dbReference type="EMBL" id="KKK76332.1"/>
    </source>
</evidence>
<sequence>DNVKSMWGNTNTDLQISSDGTNGIIDVATALRLGNFETNYTEISATGDLSFVGSAGFYPRRISQSTEPANGTGSTQIDVGEVAIWRDSVVDAIWLIYNDTLDDDWSIKIFFTDLTTFIDDGLFGLDNFGLAMITFLFIFILTGVMSHKYGLTSATGISAFVFSLILFLDVGVGLMGTIGSQLLPHAITYFFGLIFVAIYIKEVTK</sequence>